<dbReference type="PANTHER" id="PTHR10127">
    <property type="entry name" value="DISCOIDIN, CUB, EGF, LAMININ , AND ZINC METALLOPROTEASE DOMAIN CONTAINING"/>
    <property type="match status" value="1"/>
</dbReference>
<dbReference type="SUPFAM" id="SSF55486">
    <property type="entry name" value="Metalloproteases ('zincins'), catalytic domain"/>
    <property type="match status" value="1"/>
</dbReference>
<keyword evidence="1" id="KW-0862">Zinc</keyword>
<comment type="cofactor">
    <cofactor evidence="1">
        <name>Zn(2+)</name>
        <dbReference type="ChEBI" id="CHEBI:29105"/>
    </cofactor>
    <text evidence="1">Binds 1 zinc ion per subunit.</text>
</comment>
<dbReference type="InterPro" id="IPR024079">
    <property type="entry name" value="MetalloPept_cat_dom_sf"/>
</dbReference>
<dbReference type="Pfam" id="PF01400">
    <property type="entry name" value="Astacin"/>
    <property type="match status" value="1"/>
</dbReference>
<protein>
    <submittedName>
        <fullName evidence="4">M12 family metallopeptidase</fullName>
    </submittedName>
</protein>
<feature type="active site" evidence="1">
    <location>
        <position position="186"/>
    </location>
</feature>
<evidence type="ECO:0000256" key="1">
    <source>
        <dbReference type="PROSITE-ProRule" id="PRU01211"/>
    </source>
</evidence>
<dbReference type="RefSeq" id="WP_379584126.1">
    <property type="nucleotide sequence ID" value="NZ_JBHSQW010000015.1"/>
</dbReference>
<feature type="binding site" evidence="1">
    <location>
        <position position="185"/>
    </location>
    <ligand>
        <name>Zn(2+)</name>
        <dbReference type="ChEBI" id="CHEBI:29105"/>
        <note>catalytic</note>
    </ligand>
</feature>
<dbReference type="PRINTS" id="PR00480">
    <property type="entry name" value="ASTACIN"/>
</dbReference>
<evidence type="ECO:0000313" key="5">
    <source>
        <dbReference type="Proteomes" id="UP001596302"/>
    </source>
</evidence>
<keyword evidence="1" id="KW-0482">Metalloprotease</keyword>
<dbReference type="InterPro" id="IPR006026">
    <property type="entry name" value="Peptidase_Metallo"/>
</dbReference>
<dbReference type="CDD" id="cd04280">
    <property type="entry name" value="ZnMc_astacin_like"/>
    <property type="match status" value="1"/>
</dbReference>
<evidence type="ECO:0000259" key="3">
    <source>
        <dbReference type="PROSITE" id="PS51864"/>
    </source>
</evidence>
<dbReference type="PANTHER" id="PTHR10127:SF850">
    <property type="entry name" value="METALLOENDOPEPTIDASE"/>
    <property type="match status" value="1"/>
</dbReference>
<dbReference type="PROSITE" id="PS51864">
    <property type="entry name" value="ASTACIN"/>
    <property type="match status" value="1"/>
</dbReference>
<keyword evidence="1" id="KW-0479">Metal-binding</keyword>
<evidence type="ECO:0000256" key="2">
    <source>
        <dbReference type="SAM" id="MobiDB-lite"/>
    </source>
</evidence>
<dbReference type="InterPro" id="IPR034035">
    <property type="entry name" value="Astacin-like_dom"/>
</dbReference>
<gene>
    <name evidence="4" type="ORF">ACFQE5_07660</name>
</gene>
<sequence>MTRPSGDRTWARLRDQAAAAPVRPLPLEEADTIAGRSGVASGVIARAERGPALVEFSLVGDRAIFEGDIVLGAARDLTSALADAAPPAGENVLFAAVVTDPMKRWPGGRVPVELPPRDSVIAEVAASAIAEINARTNAQLVPRTDADADYVTFAVSAYCSSEVGRSGGSQTVDLAPAATVGNAVHELCHVLGLWHEQSREDRDQHIRIHWDRIRPGFEANFRQRITDGDDVGPYDFGSIMHYPRNAFSVDGSSTIEPLVAGVEIGQRTALSDGDIAAVNTLYPRTTPSTPSTPATPAPGNVQYSTDVPARSVVVVMSGGWHPRRRVHWDVVPTAGGTDVPLLNWRLDIGHDTAGDLLYYFTITNLTDAPLGAEVRYVILEEAPG</sequence>
<dbReference type="EMBL" id="JBHSQW010000015">
    <property type="protein sequence ID" value="MFC5994086.1"/>
    <property type="molecule type" value="Genomic_DNA"/>
</dbReference>
<dbReference type="Gene3D" id="3.40.390.10">
    <property type="entry name" value="Collagenase (Catalytic Domain)"/>
    <property type="match status" value="1"/>
</dbReference>
<name>A0ABW1J044_9PSEU</name>
<feature type="region of interest" description="Disordered" evidence="2">
    <location>
        <begin position="284"/>
        <end position="303"/>
    </location>
</feature>
<evidence type="ECO:0000313" key="4">
    <source>
        <dbReference type="EMBL" id="MFC5994086.1"/>
    </source>
</evidence>
<dbReference type="Proteomes" id="UP001596302">
    <property type="component" value="Unassembled WGS sequence"/>
</dbReference>
<feature type="domain" description="Peptidase M12A" evidence="3">
    <location>
        <begin position="96"/>
        <end position="288"/>
    </location>
</feature>
<proteinExistence type="predicted"/>
<feature type="binding site" evidence="1">
    <location>
        <position position="189"/>
    </location>
    <ligand>
        <name>Zn(2+)</name>
        <dbReference type="ChEBI" id="CHEBI:29105"/>
        <note>catalytic</note>
    </ligand>
</feature>
<comment type="caution">
    <text evidence="4">The sequence shown here is derived from an EMBL/GenBank/DDBJ whole genome shotgun (WGS) entry which is preliminary data.</text>
</comment>
<keyword evidence="5" id="KW-1185">Reference proteome</keyword>
<keyword evidence="1" id="KW-0645">Protease</keyword>
<feature type="binding site" evidence="1">
    <location>
        <position position="195"/>
    </location>
    <ligand>
        <name>Zn(2+)</name>
        <dbReference type="ChEBI" id="CHEBI:29105"/>
        <note>catalytic</note>
    </ligand>
</feature>
<dbReference type="InterPro" id="IPR001506">
    <property type="entry name" value="Peptidase_M12A"/>
</dbReference>
<keyword evidence="1" id="KW-0378">Hydrolase</keyword>
<feature type="compositionally biased region" description="Low complexity" evidence="2">
    <location>
        <begin position="285"/>
        <end position="298"/>
    </location>
</feature>
<accession>A0ABW1J044</accession>
<organism evidence="4 5">
    <name type="scientific">Pseudonocardia hispaniensis</name>
    <dbReference type="NCBI Taxonomy" id="904933"/>
    <lineage>
        <taxon>Bacteria</taxon>
        <taxon>Bacillati</taxon>
        <taxon>Actinomycetota</taxon>
        <taxon>Actinomycetes</taxon>
        <taxon>Pseudonocardiales</taxon>
        <taxon>Pseudonocardiaceae</taxon>
        <taxon>Pseudonocardia</taxon>
    </lineage>
</organism>
<dbReference type="SMART" id="SM00235">
    <property type="entry name" value="ZnMc"/>
    <property type="match status" value="1"/>
</dbReference>
<reference evidence="5" key="1">
    <citation type="journal article" date="2019" name="Int. J. Syst. Evol. Microbiol.">
        <title>The Global Catalogue of Microorganisms (GCM) 10K type strain sequencing project: providing services to taxonomists for standard genome sequencing and annotation.</title>
        <authorList>
            <consortium name="The Broad Institute Genomics Platform"/>
            <consortium name="The Broad Institute Genome Sequencing Center for Infectious Disease"/>
            <person name="Wu L."/>
            <person name="Ma J."/>
        </authorList>
    </citation>
    <scope>NUCLEOTIDE SEQUENCE [LARGE SCALE GENOMIC DNA]</scope>
    <source>
        <strain evidence="5">CCM 8391</strain>
    </source>
</reference>
<comment type="caution">
    <text evidence="1">Lacks conserved residue(s) required for the propagation of feature annotation.</text>
</comment>